<keyword evidence="1" id="KW-0802">TPR repeat</keyword>
<dbReference type="InterPro" id="IPR019734">
    <property type="entry name" value="TPR_rpt"/>
</dbReference>
<dbReference type="EMBL" id="AP014564">
    <property type="protein sequence ID" value="BAV94068.1"/>
    <property type="molecule type" value="Genomic_DNA"/>
</dbReference>
<evidence type="ECO:0000313" key="3">
    <source>
        <dbReference type="Proteomes" id="UP000243197"/>
    </source>
</evidence>
<dbReference type="KEGG" id="ise:JBKA6_0055"/>
<protein>
    <recommendedName>
        <fullName evidence="4">Tetratricopeptide repeat protein</fullName>
    </recommendedName>
</protein>
<evidence type="ECO:0000256" key="1">
    <source>
        <dbReference type="PROSITE-ProRule" id="PRU00339"/>
    </source>
</evidence>
<organism evidence="2 3">
    <name type="scientific">Ichthyobacterium seriolicida</name>
    <dbReference type="NCBI Taxonomy" id="242600"/>
    <lineage>
        <taxon>Bacteria</taxon>
        <taxon>Pseudomonadati</taxon>
        <taxon>Bacteroidota</taxon>
        <taxon>Flavobacteriia</taxon>
        <taxon>Flavobacteriales</taxon>
        <taxon>Ichthyobacteriaceae</taxon>
        <taxon>Ichthyobacterium</taxon>
    </lineage>
</organism>
<evidence type="ECO:0008006" key="4">
    <source>
        <dbReference type="Google" id="ProtNLM"/>
    </source>
</evidence>
<name>A0A1J1E205_9FLAO</name>
<feature type="repeat" description="TPR" evidence="1">
    <location>
        <begin position="203"/>
        <end position="236"/>
    </location>
</feature>
<accession>A0A1J1E205</accession>
<sequence>MQISRFTQIIKDPNSNILKSDIENLLDIVREYPYFQTAQILYLKGLQKTDSFRYNIQLKKAAAYSVDRKHLFEFITKDAMIAPEKKFTESTTQEDQIDIKPIKNEQTIVLSDSNYTDQITEISLLNSELHSFNKWLKLPYTNNYILNKRLNSNGYKDTIMSLEHKIKIIDDFISNIPKYTSNLKKVKSDNAYLAENSIVENNTIMTETLAHMYIKQGKYDKAEEAFNILILKYPEKKTSYLNKIKDFKKTPK</sequence>
<dbReference type="PROSITE" id="PS50005">
    <property type="entry name" value="TPR"/>
    <property type="match status" value="1"/>
</dbReference>
<proteinExistence type="predicted"/>
<dbReference type="OrthoDB" id="594666at2"/>
<gene>
    <name evidence="2" type="ORF">JBKA6_0055</name>
</gene>
<reference evidence="2 3" key="1">
    <citation type="submission" date="2014-03" db="EMBL/GenBank/DDBJ databases">
        <title>complete genome sequence of Flavobacteriaceae bacterium JBKA-6.</title>
        <authorList>
            <person name="Takano T."/>
            <person name="Nakamura Y."/>
            <person name="Takuma S."/>
            <person name="Yasuike M."/>
            <person name="Matsuyama T."/>
            <person name="Sakai T."/>
            <person name="Fujiwara A."/>
            <person name="Kimoto K."/>
            <person name="Fukuda Y."/>
            <person name="Kondo H."/>
            <person name="Hirono I."/>
            <person name="Nakayasu C."/>
        </authorList>
    </citation>
    <scope>NUCLEOTIDE SEQUENCE [LARGE SCALE GENOMIC DNA]</scope>
    <source>
        <strain evidence="2 3">JBKA-6</strain>
    </source>
</reference>
<dbReference type="AlphaFoldDB" id="A0A1J1E205"/>
<evidence type="ECO:0000313" key="2">
    <source>
        <dbReference type="EMBL" id="BAV94068.1"/>
    </source>
</evidence>
<keyword evidence="3" id="KW-1185">Reference proteome</keyword>
<dbReference type="Proteomes" id="UP000243197">
    <property type="component" value="Chromosome"/>
</dbReference>
<dbReference type="RefSeq" id="WP_096684629.1">
    <property type="nucleotide sequence ID" value="NZ_AP014564.1"/>
</dbReference>